<gene>
    <name evidence="5" type="ORF">GGQ71_004659</name>
</gene>
<organism evidence="5 6">
    <name type="scientific">Allorhizobium taibaishanense</name>
    <dbReference type="NCBI Taxonomy" id="887144"/>
    <lineage>
        <taxon>Bacteria</taxon>
        <taxon>Pseudomonadati</taxon>
        <taxon>Pseudomonadota</taxon>
        <taxon>Alphaproteobacteria</taxon>
        <taxon>Hyphomicrobiales</taxon>
        <taxon>Rhizobiaceae</taxon>
        <taxon>Rhizobium/Agrobacterium group</taxon>
        <taxon>Allorhizobium</taxon>
    </lineage>
</organism>
<dbReference type="InterPro" id="IPR028081">
    <property type="entry name" value="Leu-bd"/>
</dbReference>
<evidence type="ECO:0000256" key="1">
    <source>
        <dbReference type="ARBA" id="ARBA00010062"/>
    </source>
</evidence>
<name>A0A7W6HS10_9HYPH</name>
<evidence type="ECO:0000256" key="3">
    <source>
        <dbReference type="SAM" id="SignalP"/>
    </source>
</evidence>
<dbReference type="Pfam" id="PF13458">
    <property type="entry name" value="Peripla_BP_6"/>
    <property type="match status" value="1"/>
</dbReference>
<accession>A0A7W6HS10</accession>
<dbReference type="EMBL" id="JACIED010000008">
    <property type="protein sequence ID" value="MBB4010358.1"/>
    <property type="molecule type" value="Genomic_DNA"/>
</dbReference>
<dbReference type="AlphaFoldDB" id="A0A7W6HS10"/>
<feature type="domain" description="Leucine-binding protein" evidence="4">
    <location>
        <begin position="30"/>
        <end position="352"/>
    </location>
</feature>
<sequence length="362" mass="38214">MMILKTMILRLVPAIAATAAALLAPSAYALTIGLVAPQGGPYDLLGQQMRVGAEAAAKASGDTILVVDEPCAAGSGPAIADKLTAARVDAAIGFLCSESLDGALPKLADAGIPALTLSVRWPTVMEDALKQQWPLYRLAPSNKAENEQVVQAIVSQWAGAAFALLDDGTIRSRELVEAIREPLEARGMKPVFTDTYRPGQEQQIALVRRLKKTGATNVFIGGDRSDVAIIARDAKAENIPLTVMGGEAMKAVDRPVPLQDGVLAVITPDYVGFPSAQKAVEALHQQGSDADGYTLPAYGAVQFLDTAATLDQPTLDKAVAVAKVDTVIGPIAFTSGHELTVNPFQLQEWRDGAFRLPRPLSE</sequence>
<comment type="similarity">
    <text evidence="1">Belongs to the leucine-binding protein family.</text>
</comment>
<dbReference type="PANTHER" id="PTHR47151">
    <property type="entry name" value="LEU/ILE/VAL-BINDING ABC TRANSPORTER SUBUNIT"/>
    <property type="match status" value="1"/>
</dbReference>
<feature type="chain" id="PRO_5030938369" evidence="3">
    <location>
        <begin position="30"/>
        <end position="362"/>
    </location>
</feature>
<keyword evidence="2 3" id="KW-0732">Signal</keyword>
<dbReference type="Gene3D" id="3.40.50.2300">
    <property type="match status" value="2"/>
</dbReference>
<evidence type="ECO:0000313" key="5">
    <source>
        <dbReference type="EMBL" id="MBB4010358.1"/>
    </source>
</evidence>
<dbReference type="Proteomes" id="UP000544107">
    <property type="component" value="Unassembled WGS sequence"/>
</dbReference>
<protein>
    <submittedName>
        <fullName evidence="5">Branched-chain amino acid transport system substrate-binding protein</fullName>
    </submittedName>
</protein>
<feature type="signal peptide" evidence="3">
    <location>
        <begin position="1"/>
        <end position="29"/>
    </location>
</feature>
<comment type="caution">
    <text evidence="5">The sequence shown here is derived from an EMBL/GenBank/DDBJ whole genome shotgun (WGS) entry which is preliminary data.</text>
</comment>
<dbReference type="PANTHER" id="PTHR47151:SF2">
    <property type="entry name" value="AMINO ACID BINDING PROTEIN"/>
    <property type="match status" value="1"/>
</dbReference>
<evidence type="ECO:0000259" key="4">
    <source>
        <dbReference type="Pfam" id="PF13458"/>
    </source>
</evidence>
<dbReference type="SUPFAM" id="SSF53822">
    <property type="entry name" value="Periplasmic binding protein-like I"/>
    <property type="match status" value="1"/>
</dbReference>
<evidence type="ECO:0000313" key="6">
    <source>
        <dbReference type="Proteomes" id="UP000544107"/>
    </source>
</evidence>
<proteinExistence type="inferred from homology"/>
<dbReference type="InterPro" id="IPR028082">
    <property type="entry name" value="Peripla_BP_I"/>
</dbReference>
<dbReference type="CDD" id="cd06342">
    <property type="entry name" value="PBP1_ABC_LIVBP-like"/>
    <property type="match status" value="1"/>
</dbReference>
<evidence type="ECO:0000256" key="2">
    <source>
        <dbReference type="ARBA" id="ARBA00022729"/>
    </source>
</evidence>
<reference evidence="5 6" key="1">
    <citation type="submission" date="2020-08" db="EMBL/GenBank/DDBJ databases">
        <title>Genomic Encyclopedia of Type Strains, Phase IV (KMG-IV): sequencing the most valuable type-strain genomes for metagenomic binning, comparative biology and taxonomic classification.</title>
        <authorList>
            <person name="Goeker M."/>
        </authorList>
    </citation>
    <scope>NUCLEOTIDE SEQUENCE [LARGE SCALE GENOMIC DNA]</scope>
    <source>
        <strain evidence="5 6">DSM 100021</strain>
    </source>
</reference>